<dbReference type="AlphaFoldDB" id="A0A2M4CEA0"/>
<reference evidence="1" key="1">
    <citation type="submission" date="2018-01" db="EMBL/GenBank/DDBJ databases">
        <title>An insight into the sialome of Amazonian anophelines.</title>
        <authorList>
            <person name="Ribeiro J.M."/>
            <person name="Scarpassa V."/>
            <person name="Calvo E."/>
        </authorList>
    </citation>
    <scope>NUCLEOTIDE SEQUENCE</scope>
    <source>
        <tissue evidence="1">Salivary glands</tissue>
    </source>
</reference>
<evidence type="ECO:0000313" key="1">
    <source>
        <dbReference type="EMBL" id="MBW63676.1"/>
    </source>
</evidence>
<protein>
    <submittedName>
        <fullName evidence="1">Putative secreted protein</fullName>
    </submittedName>
</protein>
<proteinExistence type="predicted"/>
<name>A0A2M4CEA0_9DIPT</name>
<sequence>MFVAIVRCPLGAVLGGVIHILHERSAEMQIHFCCPISVASACLHFHDLSECYKHTPGPKIFRDHRSFCTA</sequence>
<dbReference type="EMBL" id="GGFJ01014535">
    <property type="protein sequence ID" value="MBW63676.1"/>
    <property type="molecule type" value="Transcribed_RNA"/>
</dbReference>
<accession>A0A2M4CEA0</accession>
<organism evidence="1">
    <name type="scientific">Anopheles marajoara</name>
    <dbReference type="NCBI Taxonomy" id="58244"/>
    <lineage>
        <taxon>Eukaryota</taxon>
        <taxon>Metazoa</taxon>
        <taxon>Ecdysozoa</taxon>
        <taxon>Arthropoda</taxon>
        <taxon>Hexapoda</taxon>
        <taxon>Insecta</taxon>
        <taxon>Pterygota</taxon>
        <taxon>Neoptera</taxon>
        <taxon>Endopterygota</taxon>
        <taxon>Diptera</taxon>
        <taxon>Nematocera</taxon>
        <taxon>Culicoidea</taxon>
        <taxon>Culicidae</taxon>
        <taxon>Anophelinae</taxon>
        <taxon>Anopheles</taxon>
    </lineage>
</organism>